<comment type="similarity">
    <text evidence="2">Belongs to the GILT family.</text>
</comment>
<name>A0A3G3LPG6_DUGJA</name>
<evidence type="ECO:0000256" key="3">
    <source>
        <dbReference type="ARBA" id="ARBA00022525"/>
    </source>
</evidence>
<keyword evidence="5" id="KW-0325">Glycoprotein</keyword>
<organism evidence="7">
    <name type="scientific">Dugesia japonica</name>
    <name type="common">Planarian</name>
    <dbReference type="NCBI Taxonomy" id="6161"/>
    <lineage>
        <taxon>Eukaryota</taxon>
        <taxon>Metazoa</taxon>
        <taxon>Spiralia</taxon>
        <taxon>Lophotrochozoa</taxon>
        <taxon>Platyhelminthes</taxon>
        <taxon>Rhabditophora</taxon>
        <taxon>Seriata</taxon>
        <taxon>Tricladida</taxon>
        <taxon>Continenticola</taxon>
        <taxon>Geoplanoidea</taxon>
        <taxon>Dugesiidae</taxon>
        <taxon>Dugesia</taxon>
    </lineage>
</organism>
<dbReference type="GO" id="GO:0016671">
    <property type="term" value="F:oxidoreductase activity, acting on a sulfur group of donors, disulfide as acceptor"/>
    <property type="evidence" value="ECO:0007669"/>
    <property type="project" value="InterPro"/>
</dbReference>
<dbReference type="PANTHER" id="PTHR13234">
    <property type="entry name" value="GAMMA-INTERFERON INDUCIBLE LYSOSOMAL THIOL REDUCTASE GILT"/>
    <property type="match status" value="1"/>
</dbReference>
<feature type="signal peptide" evidence="6">
    <location>
        <begin position="1"/>
        <end position="19"/>
    </location>
</feature>
<dbReference type="Pfam" id="PF03227">
    <property type="entry name" value="GILT"/>
    <property type="match status" value="1"/>
</dbReference>
<feature type="chain" id="PRO_5018060118" evidence="6">
    <location>
        <begin position="20"/>
        <end position="206"/>
    </location>
</feature>
<dbReference type="AlphaFoldDB" id="A0A3G3LPG6"/>
<dbReference type="InterPro" id="IPR004911">
    <property type="entry name" value="Interferon-induced_GILT"/>
</dbReference>
<accession>A0A3G3LPG6</accession>
<comment type="subcellular location">
    <subcellularLocation>
        <location evidence="1">Secreted</location>
    </subcellularLocation>
</comment>
<evidence type="ECO:0000256" key="4">
    <source>
        <dbReference type="ARBA" id="ARBA00022729"/>
    </source>
</evidence>
<gene>
    <name evidence="7" type="primary">GILT</name>
</gene>
<evidence type="ECO:0000313" key="7">
    <source>
        <dbReference type="EMBL" id="AYQ96082.1"/>
    </source>
</evidence>
<proteinExistence type="evidence at transcript level"/>
<sequence length="206" mass="23280">MKIILSIILIYHAVSGCYSKISQADKLLLDVYMETRCPDTQVFIDDQLVPVTKLLGNYVEVTLYPYGKAEEKFVGNKWEFICQHGPLECQGNTILACAISMTNQSIYVPFTSCLMRDLNPLSNFRSCCEQFKLDLNLVNKCFQGQKGNELQHHYALATSSLVPKLVYIPWIILNKVYTQANQDQAATNLKALICKHIKVPPPPECS</sequence>
<dbReference type="EMBL" id="MH602290">
    <property type="protein sequence ID" value="AYQ96082.1"/>
    <property type="molecule type" value="mRNA"/>
</dbReference>
<keyword evidence="3" id="KW-0964">Secreted</keyword>
<dbReference type="PANTHER" id="PTHR13234:SF8">
    <property type="entry name" value="GAMMA-INTERFERON-INDUCIBLE LYSOSOMAL THIOL REDUCTASE"/>
    <property type="match status" value="1"/>
</dbReference>
<dbReference type="GO" id="GO:0005576">
    <property type="term" value="C:extracellular region"/>
    <property type="evidence" value="ECO:0007669"/>
    <property type="project" value="UniProtKB-SubCell"/>
</dbReference>
<dbReference type="PROSITE" id="PS51257">
    <property type="entry name" value="PROKAR_LIPOPROTEIN"/>
    <property type="match status" value="1"/>
</dbReference>
<reference evidence="7" key="1">
    <citation type="submission" date="2018-07" db="EMBL/GenBank/DDBJ databases">
        <title>The role of gamma-interferon-inducible lysosomal thiol reductase from planarian in anti-bacterial infection.</title>
        <authorList>
            <person name="Gao L."/>
            <person name="Pang Q."/>
        </authorList>
    </citation>
    <scope>NUCLEOTIDE SEQUENCE</scope>
</reference>
<evidence type="ECO:0000256" key="1">
    <source>
        <dbReference type="ARBA" id="ARBA00004613"/>
    </source>
</evidence>
<keyword evidence="4 6" id="KW-0732">Signal</keyword>
<evidence type="ECO:0000256" key="6">
    <source>
        <dbReference type="SAM" id="SignalP"/>
    </source>
</evidence>
<evidence type="ECO:0000256" key="2">
    <source>
        <dbReference type="ARBA" id="ARBA00005679"/>
    </source>
</evidence>
<protein>
    <submittedName>
        <fullName evidence="7">Gamma-interferon-inducible lysosomal thiol reductase</fullName>
    </submittedName>
</protein>
<evidence type="ECO:0000256" key="5">
    <source>
        <dbReference type="ARBA" id="ARBA00023180"/>
    </source>
</evidence>